<accession>A0A8S5R6S8</accession>
<protein>
    <submittedName>
        <fullName evidence="1">Uncharacterized protein</fullName>
    </submittedName>
</protein>
<sequence>MLIRSQNKVQLIPVGEFAFSVMLNGSISANKNIFATVHEATQSIVGRYSTREKAIKVLDMICDAYEGNKYEETYHEGAYDYVPVFQMPEDDEVTI</sequence>
<reference evidence="1" key="1">
    <citation type="journal article" date="2021" name="Proc. Natl. Acad. Sci. U.S.A.">
        <title>A Catalog of Tens of Thousands of Viruses from Human Metagenomes Reveals Hidden Associations with Chronic Diseases.</title>
        <authorList>
            <person name="Tisza M.J."/>
            <person name="Buck C.B."/>
        </authorList>
    </citation>
    <scope>NUCLEOTIDE SEQUENCE</scope>
    <source>
        <strain evidence="1">Ctah610</strain>
    </source>
</reference>
<name>A0A8S5R6S8_9VIRU</name>
<evidence type="ECO:0000313" key="1">
    <source>
        <dbReference type="EMBL" id="DAE27088.1"/>
    </source>
</evidence>
<organism evidence="1">
    <name type="scientific">virus sp. ctah610</name>
    <dbReference type="NCBI Taxonomy" id="2826807"/>
    <lineage>
        <taxon>Viruses</taxon>
    </lineage>
</organism>
<dbReference type="EMBL" id="BK015827">
    <property type="protein sequence ID" value="DAE27088.1"/>
    <property type="molecule type" value="Genomic_DNA"/>
</dbReference>
<proteinExistence type="predicted"/>